<sequence length="144" mass="16554">MRTFRSSAWAYDQRTTHQRYYLMGRNNVLNRLDRAAKTIAFDVPVEEVQEVLNAQPGPEPLAGRRARGGSLSSNLPGFEGIVELVCRFRCSLPLRSATFVFTTACDRVSFPMPKVEDLVITDQWHLPRRMRMSHESDKFLLKSH</sequence>
<dbReference type="Proteomes" id="UP000287651">
    <property type="component" value="Unassembled WGS sequence"/>
</dbReference>
<evidence type="ECO:0000313" key="2">
    <source>
        <dbReference type="Proteomes" id="UP000287651"/>
    </source>
</evidence>
<dbReference type="EMBL" id="AMZH03021127">
    <property type="protein sequence ID" value="RRT38519.1"/>
    <property type="molecule type" value="Genomic_DNA"/>
</dbReference>
<proteinExistence type="predicted"/>
<evidence type="ECO:0000313" key="1">
    <source>
        <dbReference type="EMBL" id="RRT38519.1"/>
    </source>
</evidence>
<organism evidence="1 2">
    <name type="scientific">Ensete ventricosum</name>
    <name type="common">Abyssinian banana</name>
    <name type="synonym">Musa ensete</name>
    <dbReference type="NCBI Taxonomy" id="4639"/>
    <lineage>
        <taxon>Eukaryota</taxon>
        <taxon>Viridiplantae</taxon>
        <taxon>Streptophyta</taxon>
        <taxon>Embryophyta</taxon>
        <taxon>Tracheophyta</taxon>
        <taxon>Spermatophyta</taxon>
        <taxon>Magnoliopsida</taxon>
        <taxon>Liliopsida</taxon>
        <taxon>Zingiberales</taxon>
        <taxon>Musaceae</taxon>
        <taxon>Ensete</taxon>
    </lineage>
</organism>
<dbReference type="InterPro" id="IPR014710">
    <property type="entry name" value="RmlC-like_jellyroll"/>
</dbReference>
<name>A0A426XGA2_ENSVE</name>
<comment type="caution">
    <text evidence="1">The sequence shown here is derived from an EMBL/GenBank/DDBJ whole genome shotgun (WGS) entry which is preliminary data.</text>
</comment>
<dbReference type="InterPro" id="IPR011051">
    <property type="entry name" value="RmlC_Cupin_sf"/>
</dbReference>
<dbReference type="AlphaFoldDB" id="A0A426XGA2"/>
<dbReference type="Gene3D" id="2.60.120.10">
    <property type="entry name" value="Jelly Rolls"/>
    <property type="match status" value="1"/>
</dbReference>
<accession>A0A426XGA2</accession>
<dbReference type="SUPFAM" id="SSF51182">
    <property type="entry name" value="RmlC-like cupins"/>
    <property type="match status" value="1"/>
</dbReference>
<reference evidence="1 2" key="1">
    <citation type="journal article" date="2014" name="Agronomy (Basel)">
        <title>A Draft Genome Sequence for Ensete ventricosum, the Drought-Tolerant Tree Against Hunger.</title>
        <authorList>
            <person name="Harrison J."/>
            <person name="Moore K.A."/>
            <person name="Paszkiewicz K."/>
            <person name="Jones T."/>
            <person name="Grant M."/>
            <person name="Ambacheew D."/>
            <person name="Muzemil S."/>
            <person name="Studholme D.J."/>
        </authorList>
    </citation>
    <scope>NUCLEOTIDE SEQUENCE [LARGE SCALE GENOMIC DNA]</scope>
</reference>
<protein>
    <submittedName>
        <fullName evidence="1">Uncharacterized protein</fullName>
    </submittedName>
</protein>
<gene>
    <name evidence="1" type="ORF">B296_00034555</name>
</gene>